<keyword evidence="5" id="KW-1185">Reference proteome</keyword>
<reference evidence="4 5" key="1">
    <citation type="submission" date="2016-08" db="EMBL/GenBank/DDBJ databases">
        <title>A Parts List for Fungal Cellulosomes Revealed by Comparative Genomics.</title>
        <authorList>
            <consortium name="DOE Joint Genome Institute"/>
            <person name="Haitjema C.H."/>
            <person name="Gilmore S.P."/>
            <person name="Henske J.K."/>
            <person name="Solomon K.V."/>
            <person name="De Groot R."/>
            <person name="Kuo A."/>
            <person name="Mondo S.J."/>
            <person name="Salamov A.A."/>
            <person name="Labutti K."/>
            <person name="Zhao Z."/>
            <person name="Chiniquy J."/>
            <person name="Barry K."/>
            <person name="Brewer H.M."/>
            <person name="Purvine S.O."/>
            <person name="Wright A.T."/>
            <person name="Boxma B."/>
            <person name="Van Alen T."/>
            <person name="Hackstein J.H."/>
            <person name="Baker S.E."/>
            <person name="Grigoriev I.V."/>
            <person name="O'Malley M.A."/>
        </authorList>
    </citation>
    <scope>NUCLEOTIDE SEQUENCE [LARGE SCALE GENOMIC DNA]</scope>
    <source>
        <strain evidence="4 5">G1</strain>
    </source>
</reference>
<dbReference type="InterPro" id="IPR053211">
    <property type="entry name" value="DNA_repair-toleration"/>
</dbReference>
<dbReference type="SUPFAM" id="SSF52058">
    <property type="entry name" value="L domain-like"/>
    <property type="match status" value="1"/>
</dbReference>
<comment type="caution">
    <text evidence="4">The sequence shown here is derived from an EMBL/GenBank/DDBJ whole genome shotgun (WGS) entry which is preliminary data.</text>
</comment>
<evidence type="ECO:0000313" key="4">
    <source>
        <dbReference type="EMBL" id="ORY13979.1"/>
    </source>
</evidence>
<keyword evidence="1" id="KW-0433">Leucine-rich repeat</keyword>
<keyword evidence="3" id="KW-0677">Repeat</keyword>
<dbReference type="Gene3D" id="3.80.10.10">
    <property type="entry name" value="Ribonuclease Inhibitor"/>
    <property type="match status" value="2"/>
</dbReference>
<name>A0A1Y1ZUP8_9FUNG</name>
<dbReference type="PANTHER" id="PTHR48060">
    <property type="entry name" value="DNA DAMAGE-REPAIR/TOLERATION PROTEIN DRT100"/>
    <property type="match status" value="1"/>
</dbReference>
<protein>
    <submittedName>
        <fullName evidence="4">RNI-like protein</fullName>
    </submittedName>
</protein>
<dbReference type="AlphaFoldDB" id="A0A1Y1ZUP8"/>
<keyword evidence="2" id="KW-0732">Signal</keyword>
<evidence type="ECO:0000256" key="3">
    <source>
        <dbReference type="ARBA" id="ARBA00022737"/>
    </source>
</evidence>
<sequence>MLLLSYKIIRTANDNKLNSIYYEHENHLIEDLYLSGNEFDDNIFETISKFKNLNNLDLSNCKNIDYIPESIQNLKNLRFLSLSFMNLKEIHSNIFKLSKLQNLFINFNPYLNLKVINFENKVGFCNFQNTNIVCYQSKTCNWVYQEIDSETKIMYPECSDDQIKEVLDSQMEMNELENYNNNIYINTNEDCRKLSSFLGRRLNFDCCKSYQIICDNNNIVSLTISSILYNFDDLNFDNMPIFEKMETLRIYDIDMKTLPSSIFNQPKLKDLYITGTGLKEITMNVNSTSPIININLEINNITLPLEGLSEFPNLDKIVLDNNKLKGQLTISNSKLEELDLNNNQLNDNIFYNLTIFKNLRALNLSGLSIKELPSNLFKLIYLKELHIENNKDLEYIPESIDNLASLKKLYLRKNGLKNLPSRIFRLYNLDLFDISYNPNLNVKLINFGKLKISQCFVHGTPISCYQLNTCDNISEIKSYTCTQKEIDDILNSQLELTEKDQLSNISDDCKKLNKFLSKPLNLECCKFKGVICYGNKFITNLKLTMNLFNSINEIDFEKFPYLPKLKTL</sequence>
<evidence type="ECO:0000256" key="2">
    <source>
        <dbReference type="ARBA" id="ARBA00022729"/>
    </source>
</evidence>
<dbReference type="SMART" id="SM00369">
    <property type="entry name" value="LRR_TYP"/>
    <property type="match status" value="3"/>
</dbReference>
<dbReference type="PANTHER" id="PTHR48060:SF21">
    <property type="entry name" value="L DOMAIN-LIKE PROTEIN"/>
    <property type="match status" value="1"/>
</dbReference>
<evidence type="ECO:0000313" key="5">
    <source>
        <dbReference type="Proteomes" id="UP000193920"/>
    </source>
</evidence>
<dbReference type="Proteomes" id="UP000193920">
    <property type="component" value="Unassembled WGS sequence"/>
</dbReference>
<proteinExistence type="predicted"/>
<organism evidence="4 5">
    <name type="scientific">Neocallimastix californiae</name>
    <dbReference type="NCBI Taxonomy" id="1754190"/>
    <lineage>
        <taxon>Eukaryota</taxon>
        <taxon>Fungi</taxon>
        <taxon>Fungi incertae sedis</taxon>
        <taxon>Chytridiomycota</taxon>
        <taxon>Chytridiomycota incertae sedis</taxon>
        <taxon>Neocallimastigomycetes</taxon>
        <taxon>Neocallimastigales</taxon>
        <taxon>Neocallimastigaceae</taxon>
        <taxon>Neocallimastix</taxon>
    </lineage>
</organism>
<dbReference type="InterPro" id="IPR032675">
    <property type="entry name" value="LRR_dom_sf"/>
</dbReference>
<dbReference type="InterPro" id="IPR003591">
    <property type="entry name" value="Leu-rich_rpt_typical-subtyp"/>
</dbReference>
<dbReference type="STRING" id="1754190.A0A1Y1ZUP8"/>
<dbReference type="EMBL" id="MCOG01000355">
    <property type="protein sequence ID" value="ORY13979.1"/>
    <property type="molecule type" value="Genomic_DNA"/>
</dbReference>
<evidence type="ECO:0000256" key="1">
    <source>
        <dbReference type="ARBA" id="ARBA00022614"/>
    </source>
</evidence>
<dbReference type="OrthoDB" id="5279713at2759"/>
<gene>
    <name evidence="4" type="ORF">LY90DRAFT_677670</name>
</gene>
<accession>A0A1Y1ZUP8</accession>